<feature type="region of interest" description="Disordered" evidence="2">
    <location>
        <begin position="421"/>
        <end position="515"/>
    </location>
</feature>
<dbReference type="Proteomes" id="UP000233551">
    <property type="component" value="Unassembled WGS sequence"/>
</dbReference>
<feature type="compositionally biased region" description="Basic residues" evidence="2">
    <location>
        <begin position="940"/>
        <end position="951"/>
    </location>
</feature>
<feature type="region of interest" description="Disordered" evidence="2">
    <location>
        <begin position="660"/>
        <end position="860"/>
    </location>
</feature>
<feature type="compositionally biased region" description="Low complexity" evidence="2">
    <location>
        <begin position="63"/>
        <end position="76"/>
    </location>
</feature>
<evidence type="ECO:0000256" key="1">
    <source>
        <dbReference type="ARBA" id="ARBA00022553"/>
    </source>
</evidence>
<sequence>MASSMSSGDRRWASARRGGMTVLGKVAVPKPINLPSQRQENHGLDPNVEIVPKGTLGWGSRPSSSTSNAWGSSSLSPNADSGSNSLGRLSARPSSGEAGTRPSTAGSDNVHDSTHHAWSSNSRPSSASGALTSSQASLGSLRPRSAEPRPGSSQLSRFAEPPSDISVVGSGERLVVTSSKNDGFSLSTGDFPSLGSVKSSPGKNTGSQDPALHDSGSAGGLALAKDGSENYSVGDASLSADGKSRTDDSWRKDNPSYGEDGHRVGIEKRNGDNPPFQNSGILPQHFNAWRGPPANNPPGGVWYRGPPGGPPPYGGPVPPGGFPMEPFHYYRPQIPPSALPNPQQVPPPGTGPRGPHPKSGDMYRPQMPDAYIRPGMPVRPGFYPGPVPYDGYIGPPPMRYFGPNERDISMMGMAGGPPSIYGQFPGHNAPDAGNSHIRPPGHGSNNIVRSSEEVESGHHRDPREPYRVLLKQHDNWNEKSEQQKQEETQQSSGPSMEKVDQSRASSWENECRVDSWKDEEKDLEVRAVGEGAASQNFGKKAGGSVLSGKVKLPKDLESARVDRDNARAEQKNFVTDSPKSGTPEGSSLIQKIEGLNAKARVSDPRHDVMVVSERPVRGNKWHIREAKSSHSAAEPGHHPPCSANVQDKSGLCTEEKMLEETADSGTNTSRRYPHSVRGKVHHQRGRGRFNPEDIDGFRKKPVALDPLLPIPSEASDVHRRTDPASQSTRKYEGGYVPVITGPGDSQAERAHAKMKEQRVKQRQNEEDELAREQKAKAQMKLEELNRRTHVVEGSNSKTESGILNNENKAIPTRSALSSSSPVSGGDLVRQTTEALNDAVGRSSGPSKEFPHEPQKGVHKEPAIVLKSVPLQQDAKFNADNYDVAPQTLKQHRTGYKQKQNMMSEKNNTQKIVTEAPKSQVVVADDVTMAVDGGADFSAYQRRRSNRGNRNKPKGDESSTANPLPLLAPKESGGVSTAAVEGAKLKASGSETDHSAVGTLAESNDENQLSEQCPGSANEEAHVRGNNQWKSQPSRRAPRNQNVNRVADKFHGGDAAVWAPVRTQHKTEVADGTSERTAGEGQSSLVKSDQPLQNNNPRSKRAELERYIPKPVAKEMAQQGSVHQQMAVLESQKKSADEAVQQGDTGSGSVAVKESSSRQNRSAKGHGSWHQRGTTDTVTTQGLPIEQSQSQSLHVAGNVQKWPEHQQGPKPEEKPTKEQPKHHDEGLSCDGANVPSESASFTSQFTAPAVRDQGIIGRGKRHPFSRGQKGRLDSDQNKSVGESEKCHNPSVAPEGSQTDPAAEGSHTDPAGPAPRESHGIVERSTLHWQPKSRAVPSQNYRANKAAGTGRNTAESSGVPVEEFSEEHDEARDPSVYVEDKMHEKAGLPEGSKRESRPRFLAGRPQSPSQGPLKTTESADEPHEAVFSSGPRKNGNQNSSRFVRRDEYHGEWNSSRQDTRQHNAPAHRERQRYNSSYKYQPVGIYGNENKPSHFEGLRDVSQSKGPRYKERAGQSGSRRGGGCERVKNVLGKTWQGQFGGM</sequence>
<feature type="compositionally biased region" description="Basic and acidic residues" evidence="2">
    <location>
        <begin position="1455"/>
        <end position="1470"/>
    </location>
</feature>
<protein>
    <recommendedName>
        <fullName evidence="3">BAT2 N-terminal domain-containing protein</fullName>
    </recommendedName>
</protein>
<dbReference type="GO" id="GO:0040029">
    <property type="term" value="P:epigenetic regulation of gene expression"/>
    <property type="evidence" value="ECO:0007669"/>
    <property type="project" value="TreeGrafter"/>
</dbReference>
<feature type="region of interest" description="Disordered" evidence="2">
    <location>
        <begin position="876"/>
        <end position="906"/>
    </location>
</feature>
<organism evidence="4 5">
    <name type="scientific">Punica granatum</name>
    <name type="common">Pomegranate</name>
    <dbReference type="NCBI Taxonomy" id="22663"/>
    <lineage>
        <taxon>Eukaryota</taxon>
        <taxon>Viridiplantae</taxon>
        <taxon>Streptophyta</taxon>
        <taxon>Embryophyta</taxon>
        <taxon>Tracheophyta</taxon>
        <taxon>Spermatophyta</taxon>
        <taxon>Magnoliopsida</taxon>
        <taxon>eudicotyledons</taxon>
        <taxon>Gunneridae</taxon>
        <taxon>Pentapetalae</taxon>
        <taxon>rosids</taxon>
        <taxon>malvids</taxon>
        <taxon>Myrtales</taxon>
        <taxon>Lythraceae</taxon>
        <taxon>Punica</taxon>
    </lineage>
</organism>
<feature type="compositionally biased region" description="Polar residues" evidence="2">
    <location>
        <begin position="129"/>
        <end position="138"/>
    </location>
</feature>
<keyword evidence="5" id="KW-1185">Reference proteome</keyword>
<feature type="compositionally biased region" description="Basic residues" evidence="2">
    <location>
        <begin position="671"/>
        <end position="687"/>
    </location>
</feature>
<feature type="region of interest" description="Disordered" evidence="2">
    <location>
        <begin position="333"/>
        <end position="363"/>
    </location>
</feature>
<accession>A0A2I0I1T7</accession>
<feature type="compositionally biased region" description="Low complexity" evidence="2">
    <location>
        <begin position="814"/>
        <end position="823"/>
    </location>
</feature>
<feature type="compositionally biased region" description="Polar residues" evidence="2">
    <location>
        <begin position="1170"/>
        <end position="1192"/>
    </location>
</feature>
<dbReference type="Pfam" id="PF07001">
    <property type="entry name" value="BAT2_N"/>
    <property type="match status" value="1"/>
</dbReference>
<dbReference type="PANTHER" id="PTHR34805">
    <property type="entry name" value="PROTEIN MODIFIER OF SNC1 1"/>
    <property type="match status" value="1"/>
</dbReference>
<feature type="compositionally biased region" description="Polar residues" evidence="2">
    <location>
        <begin position="77"/>
        <end position="87"/>
    </location>
</feature>
<feature type="compositionally biased region" description="Pro residues" evidence="2">
    <location>
        <begin position="333"/>
        <end position="350"/>
    </location>
</feature>
<keyword evidence="1" id="KW-0597">Phosphoprotein</keyword>
<feature type="compositionally biased region" description="Basic and acidic residues" evidence="2">
    <location>
        <begin position="1064"/>
        <end position="1077"/>
    </location>
</feature>
<dbReference type="InterPro" id="IPR038808">
    <property type="entry name" value="MOS1-like"/>
</dbReference>
<dbReference type="STRING" id="22663.A0A2I0I1T7"/>
<feature type="compositionally biased region" description="Basic and acidic residues" evidence="2">
    <location>
        <begin position="1269"/>
        <end position="1286"/>
    </location>
</feature>
<feature type="compositionally biased region" description="Basic and acidic residues" evidence="2">
    <location>
        <begin position="1209"/>
        <end position="1225"/>
    </location>
</feature>
<dbReference type="EMBL" id="PGOL01004260">
    <property type="protein sequence ID" value="PKI37917.1"/>
    <property type="molecule type" value="Genomic_DNA"/>
</dbReference>
<feature type="compositionally biased region" description="Basic and acidic residues" evidence="2">
    <location>
        <begin position="1314"/>
        <end position="1324"/>
    </location>
</feature>
<gene>
    <name evidence="4" type="ORF">CRG98_041692</name>
</gene>
<feature type="region of interest" description="Disordered" evidence="2">
    <location>
        <begin position="1"/>
        <end position="307"/>
    </location>
</feature>
<feature type="compositionally biased region" description="Polar residues" evidence="2">
    <location>
        <begin position="1005"/>
        <end position="1014"/>
    </location>
</feature>
<feature type="region of interest" description="Disordered" evidence="2">
    <location>
        <begin position="933"/>
        <end position="1522"/>
    </location>
</feature>
<feature type="compositionally biased region" description="Low complexity" evidence="2">
    <location>
        <begin position="119"/>
        <end position="128"/>
    </location>
</feature>
<name>A0A2I0I1T7_PUNGR</name>
<reference evidence="4 5" key="1">
    <citation type="submission" date="2017-11" db="EMBL/GenBank/DDBJ databases">
        <title>De-novo sequencing of pomegranate (Punica granatum L.) genome.</title>
        <authorList>
            <person name="Akparov Z."/>
            <person name="Amiraslanov A."/>
            <person name="Hajiyeva S."/>
            <person name="Abbasov M."/>
            <person name="Kaur K."/>
            <person name="Hamwieh A."/>
            <person name="Solovyev V."/>
            <person name="Salamov A."/>
            <person name="Braich B."/>
            <person name="Kosarev P."/>
            <person name="Mahmoud A."/>
            <person name="Hajiyev E."/>
            <person name="Babayeva S."/>
            <person name="Izzatullayeva V."/>
            <person name="Mammadov A."/>
            <person name="Mammadov A."/>
            <person name="Sharifova S."/>
            <person name="Ojaghi J."/>
            <person name="Eynullazada K."/>
            <person name="Bayramov B."/>
            <person name="Abdulazimova A."/>
            <person name="Shahmuradov I."/>
        </authorList>
    </citation>
    <scope>NUCLEOTIDE SEQUENCE [LARGE SCALE GENOMIC DNA]</scope>
    <source>
        <strain evidence="5">cv. AG2017</strain>
        <tissue evidence="4">Leaf</tissue>
    </source>
</reference>
<feature type="compositionally biased region" description="Polar residues" evidence="2">
    <location>
        <begin position="896"/>
        <end position="906"/>
    </location>
</feature>
<feature type="compositionally biased region" description="Basic and acidic residues" evidence="2">
    <location>
        <begin position="450"/>
        <end position="487"/>
    </location>
</feature>
<feature type="compositionally biased region" description="Polar residues" evidence="2">
    <location>
        <begin position="793"/>
        <end position="807"/>
    </location>
</feature>
<feature type="compositionally biased region" description="Basic and acidic residues" evidence="2">
    <location>
        <begin position="556"/>
        <end position="570"/>
    </location>
</feature>
<feature type="compositionally biased region" description="Polar residues" evidence="2">
    <location>
        <begin position="1079"/>
        <end position="1096"/>
    </location>
</feature>
<feature type="compositionally biased region" description="Polar residues" evidence="2">
    <location>
        <begin position="572"/>
        <end position="586"/>
    </location>
</feature>
<evidence type="ECO:0000256" key="2">
    <source>
        <dbReference type="SAM" id="MobiDB-lite"/>
    </source>
</evidence>
<feature type="compositionally biased region" description="Basic and acidic residues" evidence="2">
    <location>
        <begin position="1367"/>
        <end position="1396"/>
    </location>
</feature>
<feature type="compositionally biased region" description="Polar residues" evidence="2">
    <location>
        <begin position="1404"/>
        <end position="1414"/>
    </location>
</feature>
<dbReference type="InterPro" id="IPR009738">
    <property type="entry name" value="BAT2_N"/>
</dbReference>
<feature type="compositionally biased region" description="Polar residues" evidence="2">
    <location>
        <begin position="1024"/>
        <end position="1043"/>
    </location>
</feature>
<evidence type="ECO:0000259" key="3">
    <source>
        <dbReference type="Pfam" id="PF07001"/>
    </source>
</evidence>
<dbReference type="PANTHER" id="PTHR34805:SF1">
    <property type="entry name" value="PROTEIN MODIFIER OF SNC1 1"/>
    <property type="match status" value="1"/>
</dbReference>
<proteinExistence type="predicted"/>
<evidence type="ECO:0000313" key="5">
    <source>
        <dbReference type="Proteomes" id="UP000233551"/>
    </source>
</evidence>
<feature type="compositionally biased region" description="Polar residues" evidence="2">
    <location>
        <begin position="176"/>
        <end position="208"/>
    </location>
</feature>
<feature type="compositionally biased region" description="Polar residues" evidence="2">
    <location>
        <begin position="1234"/>
        <end position="1245"/>
    </location>
</feature>
<feature type="compositionally biased region" description="Basic and acidic residues" evidence="2">
    <location>
        <begin position="746"/>
        <end position="790"/>
    </location>
</feature>
<feature type="region of interest" description="Disordered" evidence="2">
    <location>
        <begin position="626"/>
        <end position="647"/>
    </location>
</feature>
<feature type="domain" description="BAT2 N-terminal" evidence="3">
    <location>
        <begin position="14"/>
        <end position="133"/>
    </location>
</feature>
<feature type="region of interest" description="Disordered" evidence="2">
    <location>
        <begin position="556"/>
        <end position="586"/>
    </location>
</feature>
<comment type="caution">
    <text evidence="4">The sequence shown here is derived from an EMBL/GenBank/DDBJ whole genome shotgun (WGS) entry which is preliminary data.</text>
</comment>
<feature type="compositionally biased region" description="Basic and acidic residues" evidence="2">
    <location>
        <begin position="848"/>
        <end position="860"/>
    </location>
</feature>
<feature type="compositionally biased region" description="Basic and acidic residues" evidence="2">
    <location>
        <begin position="689"/>
        <end position="698"/>
    </location>
</feature>
<evidence type="ECO:0000313" key="4">
    <source>
        <dbReference type="EMBL" id="PKI37917.1"/>
    </source>
</evidence>
<feature type="compositionally biased region" description="Basic and acidic residues" evidence="2">
    <location>
        <begin position="242"/>
        <end position="271"/>
    </location>
</feature>